<keyword evidence="5" id="KW-1185">Reference proteome</keyword>
<gene>
    <name evidence="4" type="ORF">CAEBREN_02644</name>
</gene>
<name>G0PKX9_CAEBE</name>
<dbReference type="InterPro" id="IPR008139">
    <property type="entry name" value="SaposinB_dom"/>
</dbReference>
<keyword evidence="1" id="KW-1015">Disulfide bond</keyword>
<keyword evidence="2" id="KW-0732">Signal</keyword>
<dbReference type="HOGENOM" id="CLU_2063545_0_0_1"/>
<feature type="domain" description="Saposin B-type" evidence="3">
    <location>
        <begin position="32"/>
        <end position="119"/>
    </location>
</feature>
<dbReference type="Gene3D" id="1.10.225.10">
    <property type="entry name" value="Saposin-like"/>
    <property type="match status" value="1"/>
</dbReference>
<protein>
    <recommendedName>
        <fullName evidence="3">Saposin B-type domain-containing protein</fullName>
    </recommendedName>
</protein>
<evidence type="ECO:0000256" key="1">
    <source>
        <dbReference type="ARBA" id="ARBA00023157"/>
    </source>
</evidence>
<dbReference type="PROSITE" id="PS50015">
    <property type="entry name" value="SAP_B"/>
    <property type="match status" value="1"/>
</dbReference>
<dbReference type="SUPFAM" id="SSF47862">
    <property type="entry name" value="Saposin"/>
    <property type="match status" value="1"/>
</dbReference>
<evidence type="ECO:0000313" key="5">
    <source>
        <dbReference type="Proteomes" id="UP000008068"/>
    </source>
</evidence>
<sequence>MNFRLLIILLSVFYIVQCSKIITKNNPTDPQLSPVCTNCLDGVISVKNTIQKIANFAKITIGTTIDKVCDHIVPEFDFLEAICHVIDQNIEDKVYKFIMAIHDKINERFLCYILSFCPK</sequence>
<reference evidence="5" key="1">
    <citation type="submission" date="2011-07" db="EMBL/GenBank/DDBJ databases">
        <authorList>
            <consortium name="Caenorhabditis brenneri Sequencing and Analysis Consortium"/>
            <person name="Wilson R.K."/>
        </authorList>
    </citation>
    <scope>NUCLEOTIDE SEQUENCE [LARGE SCALE GENOMIC DNA]</scope>
    <source>
        <strain evidence="5">PB2801</strain>
    </source>
</reference>
<dbReference type="EMBL" id="GL380953">
    <property type="protein sequence ID" value="EGT33164.1"/>
    <property type="molecule type" value="Genomic_DNA"/>
</dbReference>
<feature type="chain" id="PRO_5003406548" description="Saposin B-type domain-containing protein" evidence="2">
    <location>
        <begin position="19"/>
        <end position="119"/>
    </location>
</feature>
<dbReference type="AlphaFoldDB" id="G0PKX9"/>
<dbReference type="InterPro" id="IPR011001">
    <property type="entry name" value="Saposin-like"/>
</dbReference>
<evidence type="ECO:0000313" key="4">
    <source>
        <dbReference type="EMBL" id="EGT33164.1"/>
    </source>
</evidence>
<dbReference type="InParanoid" id="G0PKX9"/>
<organism evidence="5">
    <name type="scientific">Caenorhabditis brenneri</name>
    <name type="common">Nematode worm</name>
    <dbReference type="NCBI Taxonomy" id="135651"/>
    <lineage>
        <taxon>Eukaryota</taxon>
        <taxon>Metazoa</taxon>
        <taxon>Ecdysozoa</taxon>
        <taxon>Nematoda</taxon>
        <taxon>Chromadorea</taxon>
        <taxon>Rhabditida</taxon>
        <taxon>Rhabditina</taxon>
        <taxon>Rhabditomorpha</taxon>
        <taxon>Rhabditoidea</taxon>
        <taxon>Rhabditidae</taxon>
        <taxon>Peloderinae</taxon>
        <taxon>Caenorhabditis</taxon>
    </lineage>
</organism>
<dbReference type="OrthoDB" id="10590282at2759"/>
<dbReference type="Proteomes" id="UP000008068">
    <property type="component" value="Unassembled WGS sequence"/>
</dbReference>
<evidence type="ECO:0000259" key="3">
    <source>
        <dbReference type="PROSITE" id="PS50015"/>
    </source>
</evidence>
<evidence type="ECO:0000256" key="2">
    <source>
        <dbReference type="SAM" id="SignalP"/>
    </source>
</evidence>
<feature type="signal peptide" evidence="2">
    <location>
        <begin position="1"/>
        <end position="18"/>
    </location>
</feature>
<proteinExistence type="predicted"/>
<accession>G0PKX9</accession>